<keyword evidence="5" id="KW-0812">Transmembrane</keyword>
<dbReference type="EMBL" id="LSSL01003041">
    <property type="protein sequence ID" value="OLY80867.1"/>
    <property type="molecule type" value="Genomic_DNA"/>
</dbReference>
<dbReference type="GO" id="GO:0015035">
    <property type="term" value="F:protein-disulfide reductase activity"/>
    <property type="evidence" value="ECO:0007669"/>
    <property type="project" value="InterPro"/>
</dbReference>
<proteinExistence type="predicted"/>
<organism evidence="7 8">
    <name type="scientific">Smittium mucronatum</name>
    <dbReference type="NCBI Taxonomy" id="133383"/>
    <lineage>
        <taxon>Eukaryota</taxon>
        <taxon>Fungi</taxon>
        <taxon>Fungi incertae sedis</taxon>
        <taxon>Zoopagomycota</taxon>
        <taxon>Kickxellomycotina</taxon>
        <taxon>Harpellomycetes</taxon>
        <taxon>Harpellales</taxon>
        <taxon>Legeriomycetaceae</taxon>
        <taxon>Smittium</taxon>
    </lineage>
</organism>
<keyword evidence="1" id="KW-0813">Transport</keyword>
<dbReference type="Proteomes" id="UP000187455">
    <property type="component" value="Unassembled WGS sequence"/>
</dbReference>
<accession>A0A1R0GVG3</accession>
<reference evidence="7 8" key="1">
    <citation type="journal article" date="2016" name="Mol. Biol. Evol.">
        <title>Genome-Wide Survey of Gut Fungi (Harpellales) Reveals the First Horizontally Transferred Ubiquitin Gene from a Mosquito Host.</title>
        <authorList>
            <person name="Wang Y."/>
            <person name="White M.M."/>
            <person name="Kvist S."/>
            <person name="Moncalvo J.M."/>
        </authorList>
    </citation>
    <scope>NUCLEOTIDE SEQUENCE [LARGE SCALE GENOMIC DNA]</scope>
    <source>
        <strain evidence="7 8">ALG-7-W6</strain>
    </source>
</reference>
<evidence type="ECO:0000256" key="5">
    <source>
        <dbReference type="SAM" id="Phobius"/>
    </source>
</evidence>
<dbReference type="PANTHER" id="PTHR45663">
    <property type="entry name" value="GEO12009P1"/>
    <property type="match status" value="1"/>
</dbReference>
<dbReference type="OrthoDB" id="2121326at2759"/>
<dbReference type="InterPro" id="IPR036249">
    <property type="entry name" value="Thioredoxin-like_sf"/>
</dbReference>
<protein>
    <submittedName>
        <fullName evidence="7">Thioredoxin, mitochondrial</fullName>
    </submittedName>
</protein>
<feature type="transmembrane region" description="Helical" evidence="5">
    <location>
        <begin position="6"/>
        <end position="28"/>
    </location>
</feature>
<dbReference type="PROSITE" id="PS51352">
    <property type="entry name" value="THIOREDOXIN_2"/>
    <property type="match status" value="1"/>
</dbReference>
<dbReference type="STRING" id="133383.A0A1R0GVG3"/>
<dbReference type="Pfam" id="PF00085">
    <property type="entry name" value="Thioredoxin"/>
    <property type="match status" value="1"/>
</dbReference>
<evidence type="ECO:0000313" key="7">
    <source>
        <dbReference type="EMBL" id="OLY80867.1"/>
    </source>
</evidence>
<keyword evidence="5" id="KW-1133">Transmembrane helix</keyword>
<dbReference type="CDD" id="cd02947">
    <property type="entry name" value="TRX_family"/>
    <property type="match status" value="1"/>
</dbReference>
<keyword evidence="4" id="KW-0676">Redox-active center</keyword>
<dbReference type="AlphaFoldDB" id="A0A1R0GVG3"/>
<dbReference type="NCBIfam" id="TIGR01068">
    <property type="entry name" value="thioredoxin"/>
    <property type="match status" value="1"/>
</dbReference>
<feature type="domain" description="Thioredoxin" evidence="6">
    <location>
        <begin position="49"/>
        <end position="176"/>
    </location>
</feature>
<dbReference type="InterPro" id="IPR017937">
    <property type="entry name" value="Thioredoxin_CS"/>
</dbReference>
<evidence type="ECO:0000256" key="4">
    <source>
        <dbReference type="ARBA" id="ARBA00023284"/>
    </source>
</evidence>
<dbReference type="GO" id="GO:0005737">
    <property type="term" value="C:cytoplasm"/>
    <property type="evidence" value="ECO:0007669"/>
    <property type="project" value="TreeGrafter"/>
</dbReference>
<evidence type="ECO:0000256" key="1">
    <source>
        <dbReference type="ARBA" id="ARBA00022448"/>
    </source>
</evidence>
<evidence type="ECO:0000256" key="3">
    <source>
        <dbReference type="ARBA" id="ARBA00023157"/>
    </source>
</evidence>
<evidence type="ECO:0000313" key="8">
    <source>
        <dbReference type="Proteomes" id="UP000187455"/>
    </source>
</evidence>
<sequence>MPLSSFLIYFALPILGTALYIIGIESFYSHRMNAFATSFRTALKSRAFVLGSSKVPRARLFSTAEGSERGGSVIHVTGKTFKDSVLDSKIPTIVDFHADWCGPCRMLSPILESAVKEDGRVNMAKVDTETEHELALQYGITSLPTVISFVNGEVSESFIGFKNRDFLAGFIDKIAK</sequence>
<keyword evidence="8" id="KW-1185">Reference proteome</keyword>
<dbReference type="FunFam" id="3.40.30.10:FF:000001">
    <property type="entry name" value="Thioredoxin"/>
    <property type="match status" value="1"/>
</dbReference>
<keyword evidence="3" id="KW-1015">Disulfide bond</keyword>
<gene>
    <name evidence="7" type="ORF">AYI68_g5030</name>
</gene>
<dbReference type="PANTHER" id="PTHR45663:SF11">
    <property type="entry name" value="GEO12009P1"/>
    <property type="match status" value="1"/>
</dbReference>
<keyword evidence="2" id="KW-0249">Electron transport</keyword>
<evidence type="ECO:0000259" key="6">
    <source>
        <dbReference type="PROSITE" id="PS51352"/>
    </source>
</evidence>
<dbReference type="SUPFAM" id="SSF52833">
    <property type="entry name" value="Thioredoxin-like"/>
    <property type="match status" value="1"/>
</dbReference>
<name>A0A1R0GVG3_9FUNG</name>
<dbReference type="InterPro" id="IPR013766">
    <property type="entry name" value="Thioredoxin_domain"/>
</dbReference>
<dbReference type="InterPro" id="IPR005746">
    <property type="entry name" value="Thioredoxin"/>
</dbReference>
<comment type="caution">
    <text evidence="7">The sequence shown here is derived from an EMBL/GenBank/DDBJ whole genome shotgun (WGS) entry which is preliminary data.</text>
</comment>
<dbReference type="PRINTS" id="PR00421">
    <property type="entry name" value="THIOREDOXIN"/>
</dbReference>
<dbReference type="PROSITE" id="PS00194">
    <property type="entry name" value="THIOREDOXIN_1"/>
    <property type="match status" value="1"/>
</dbReference>
<keyword evidence="5" id="KW-0472">Membrane</keyword>
<dbReference type="Gene3D" id="3.40.30.10">
    <property type="entry name" value="Glutaredoxin"/>
    <property type="match status" value="1"/>
</dbReference>
<evidence type="ECO:0000256" key="2">
    <source>
        <dbReference type="ARBA" id="ARBA00022982"/>
    </source>
</evidence>